<feature type="transmembrane region" description="Helical" evidence="2">
    <location>
        <begin position="162"/>
        <end position="180"/>
    </location>
</feature>
<feature type="compositionally biased region" description="Basic residues" evidence="1">
    <location>
        <begin position="418"/>
        <end position="428"/>
    </location>
</feature>
<keyword evidence="2" id="KW-1133">Transmembrane helix</keyword>
<keyword evidence="4" id="KW-1185">Reference proteome</keyword>
<sequence length="483" mass="55289">MDMVFGNLKQRCGSLFSTRNVALMSAVVLGVISIVLIALELSFLPQWVSSGVTMVDFYIYIAITGVIIILTVIQFFMIKKRSLKGMRRLFLVLGGVCAIQFVVGLVHIGLLYSRYQKKLLQKCLQRSPPGGFWWSFGYESMDELNKAYQSCAHNWIRFSLTRLFSCLVYGFLACLCLFFIQKYYYLLKGNAQSDLNKLVYSSWEAPVTSPIEALIDNTNKQHHHHNTETEKGMFSPNLSSSPSIEEPPPPPFFYHSPTPTFSMTPQEREATEAIALEKHAQRQKLYDEIAKRRQMDGTMKSFSSSSSSSSSSNRSSGRFSQLYSNVHPFDAPTADNALPSAPPPMYDPPAGVIRNDLVHPVDMNQQPQQQFDENDRLLDRWGSLVFEGDKIRLEEKQLDHQRLKELRHTDDDFDQVRSRRSSKRHRKLSIASQDPPLMQRQEQFYPSDEPISPLETSRQHWEHQHNPDPDESAPLNPFDTTHT</sequence>
<evidence type="ECO:0000313" key="4">
    <source>
        <dbReference type="Proteomes" id="UP000078561"/>
    </source>
</evidence>
<reference evidence="3" key="1">
    <citation type="submission" date="2016-04" db="EMBL/GenBank/DDBJ databases">
        <authorList>
            <person name="Evans L.H."/>
            <person name="Alamgir A."/>
            <person name="Owens N."/>
            <person name="Weber N.D."/>
            <person name="Virtaneva K."/>
            <person name="Barbian K."/>
            <person name="Babar A."/>
            <person name="Rosenke K."/>
        </authorList>
    </citation>
    <scope>NUCLEOTIDE SEQUENCE [LARGE SCALE GENOMIC DNA]</scope>
    <source>
        <strain evidence="3">CBS 101.48</strain>
    </source>
</reference>
<dbReference type="OrthoDB" id="2281490at2759"/>
<feature type="compositionally biased region" description="Low complexity" evidence="1">
    <location>
        <begin position="301"/>
        <end position="320"/>
    </location>
</feature>
<feature type="compositionally biased region" description="Basic and acidic residues" evidence="1">
    <location>
        <begin position="457"/>
        <end position="468"/>
    </location>
</feature>
<keyword evidence="2" id="KW-0812">Transmembrane</keyword>
<evidence type="ECO:0000256" key="1">
    <source>
        <dbReference type="SAM" id="MobiDB-lite"/>
    </source>
</evidence>
<name>A0A168NW14_ABSGL</name>
<proteinExistence type="predicted"/>
<dbReference type="EMBL" id="LT553527">
    <property type="protein sequence ID" value="SAM01315.1"/>
    <property type="molecule type" value="Genomic_DNA"/>
</dbReference>
<feature type="transmembrane region" description="Helical" evidence="2">
    <location>
        <begin position="21"/>
        <end position="45"/>
    </location>
</feature>
<dbReference type="InParanoid" id="A0A168NW14"/>
<feature type="compositionally biased region" description="Low complexity" evidence="1">
    <location>
        <begin position="253"/>
        <end position="262"/>
    </location>
</feature>
<feature type="region of interest" description="Disordered" evidence="1">
    <location>
        <begin position="414"/>
        <end position="483"/>
    </location>
</feature>
<evidence type="ECO:0000256" key="2">
    <source>
        <dbReference type="SAM" id="Phobius"/>
    </source>
</evidence>
<feature type="transmembrane region" description="Helical" evidence="2">
    <location>
        <begin position="57"/>
        <end position="77"/>
    </location>
</feature>
<dbReference type="AlphaFoldDB" id="A0A168NW14"/>
<feature type="compositionally biased region" description="Low complexity" evidence="1">
    <location>
        <begin position="234"/>
        <end position="244"/>
    </location>
</feature>
<evidence type="ECO:0000313" key="3">
    <source>
        <dbReference type="EMBL" id="SAM01315.1"/>
    </source>
</evidence>
<accession>A0A168NW14</accession>
<keyword evidence="2" id="KW-0472">Membrane</keyword>
<organism evidence="3">
    <name type="scientific">Absidia glauca</name>
    <name type="common">Pin mould</name>
    <dbReference type="NCBI Taxonomy" id="4829"/>
    <lineage>
        <taxon>Eukaryota</taxon>
        <taxon>Fungi</taxon>
        <taxon>Fungi incertae sedis</taxon>
        <taxon>Mucoromycota</taxon>
        <taxon>Mucoromycotina</taxon>
        <taxon>Mucoromycetes</taxon>
        <taxon>Mucorales</taxon>
        <taxon>Cunninghamellaceae</taxon>
        <taxon>Absidia</taxon>
    </lineage>
</organism>
<feature type="region of interest" description="Disordered" evidence="1">
    <location>
        <begin position="219"/>
        <end position="263"/>
    </location>
</feature>
<dbReference type="Proteomes" id="UP000078561">
    <property type="component" value="Unassembled WGS sequence"/>
</dbReference>
<protein>
    <submittedName>
        <fullName evidence="3">Uncharacterized protein</fullName>
    </submittedName>
</protein>
<feature type="transmembrane region" description="Helical" evidence="2">
    <location>
        <begin position="89"/>
        <end position="112"/>
    </location>
</feature>
<feature type="region of interest" description="Disordered" evidence="1">
    <location>
        <begin position="296"/>
        <end position="353"/>
    </location>
</feature>
<gene>
    <name evidence="3" type="primary">ABSGL_07056.1 scaffold 8717</name>
</gene>